<dbReference type="Proteomes" id="UP000186879">
    <property type="component" value="Chromosome"/>
</dbReference>
<dbReference type="EMBL" id="FNMU01000002">
    <property type="protein sequence ID" value="SDW38569.1"/>
    <property type="molecule type" value="Genomic_DNA"/>
</dbReference>
<dbReference type="Proteomes" id="UP000198669">
    <property type="component" value="Unassembled WGS sequence"/>
</dbReference>
<evidence type="ECO:0000313" key="5">
    <source>
        <dbReference type="Proteomes" id="UP000186879"/>
    </source>
</evidence>
<name>A0A1L3Q4E0_9EURY</name>
<gene>
    <name evidence="2" type="ORF">BHR79_09820</name>
    <name evidence="3" type="ORF">EFE40_05440</name>
    <name evidence="4" type="ORF">SAMN04515625_0884</name>
</gene>
<evidence type="ECO:0000313" key="3">
    <source>
        <dbReference type="EMBL" id="RNI08915.1"/>
    </source>
</evidence>
<keyword evidence="1" id="KW-1133">Transmembrane helix</keyword>
<dbReference type="OrthoDB" id="125247at2157"/>
<accession>A0A1L3Q4E0</accession>
<organism evidence="2 5">
    <name type="scientific">Methanohalophilus halophilus</name>
    <dbReference type="NCBI Taxonomy" id="2177"/>
    <lineage>
        <taxon>Archaea</taxon>
        <taxon>Methanobacteriati</taxon>
        <taxon>Methanobacteriota</taxon>
        <taxon>Stenosarchaea group</taxon>
        <taxon>Methanomicrobia</taxon>
        <taxon>Methanosarcinales</taxon>
        <taxon>Methanosarcinaceae</taxon>
        <taxon>Methanohalophilus</taxon>
    </lineage>
</organism>
<evidence type="ECO:0008006" key="8">
    <source>
        <dbReference type="Google" id="ProtNLM"/>
    </source>
</evidence>
<evidence type="ECO:0000313" key="6">
    <source>
        <dbReference type="Proteomes" id="UP000198669"/>
    </source>
</evidence>
<dbReference type="KEGG" id="mhaz:BHR79_09820"/>
<dbReference type="EMBL" id="CP017921">
    <property type="protein sequence ID" value="APH39746.1"/>
    <property type="molecule type" value="Genomic_DNA"/>
</dbReference>
<proteinExistence type="predicted"/>
<reference evidence="2 5" key="1">
    <citation type="submission" date="2016-10" db="EMBL/GenBank/DDBJ databases">
        <title>Methanohalophilus halophilus.</title>
        <authorList>
            <person name="L'haridon S."/>
        </authorList>
    </citation>
    <scope>NUCLEOTIDE SEQUENCE [LARGE SCALE GENOMIC DNA]</scope>
    <source>
        <strain evidence="2 5">Z-7982</strain>
    </source>
</reference>
<evidence type="ECO:0000313" key="7">
    <source>
        <dbReference type="Proteomes" id="UP000267921"/>
    </source>
</evidence>
<keyword evidence="1" id="KW-0472">Membrane</keyword>
<evidence type="ECO:0000313" key="2">
    <source>
        <dbReference type="EMBL" id="APH39746.1"/>
    </source>
</evidence>
<evidence type="ECO:0000256" key="1">
    <source>
        <dbReference type="SAM" id="Phobius"/>
    </source>
</evidence>
<dbReference type="RefSeq" id="WP_072562161.1">
    <property type="nucleotide sequence ID" value="NZ_CP017921.1"/>
</dbReference>
<keyword evidence="1" id="KW-0812">Transmembrane</keyword>
<keyword evidence="5" id="KW-1185">Reference proteome</keyword>
<protein>
    <recommendedName>
        <fullName evidence="8">DUF11 domain-containing protein</fullName>
    </recommendedName>
</protein>
<reference evidence="4 6" key="2">
    <citation type="submission" date="2016-10" db="EMBL/GenBank/DDBJ databases">
        <authorList>
            <person name="de Groot N.N."/>
        </authorList>
    </citation>
    <scope>NUCLEOTIDE SEQUENCE [LARGE SCALE GENOMIC DNA]</scope>
    <source>
        <strain evidence="4 6">Z-7982</strain>
    </source>
</reference>
<sequence>MKTPPTHKAHPVATLILCLLLFVFFSTGTCFADTDDEIDEYIEWKNDGSTTIKWGKTDTINVDDTEYIIKVVDFDTKQDPTSTSISIANKATGEVKDYALLLDNEDYRSFEWNHEIKVELKDIKVDSKEVPSATFKYYRAEKYEPQIEIEIEVSSETIDDIKISEDEFAPDEEKTIYFTIKNSGDARAEDCEMWINTGGMEITDYRGVEDDEENIHKRFGWMEPDEEESFNFTVVADKWDEKTPPEDFNYNISALVTYNGFFYDDYNTTENIILKCSEEYVKPDLRVVQKLGTRSLNYPDKCDDHRGEIDTSPWHMEMGTVTDLWDYVILKGGVYNLGNYEVDNINVEFQKIPTGLIATDNSTSGTHSRIAAGEKYIFSHKLMPLKPGTYDIGKLVVSTEFFGEELEWNTPTSKIIVHGPYINLDKALTYNKDANEYTVQLHAENVGDRPAWANISDIVPQKYDYVNKSLEDSIEGSDLLNEWEVSTSATSNNSTLLNVKGVLLPPSESKKISYTIKAAEEIDELPYAELEFRARNNYWGKVRTNFYMAGEEIEQWWNPVKGNWENDTEEVIVEEKPSSKDEEDNFANKNDTQVIPEKNDNYTVNKNLTLPKEGESGITGKLNLFPKEISFFVDDYGIMVFAGVCFIAFGLIFNTKFYLGKLMKKKKKR</sequence>
<dbReference type="EMBL" id="RJJG01000004">
    <property type="protein sequence ID" value="RNI08915.1"/>
    <property type="molecule type" value="Genomic_DNA"/>
</dbReference>
<dbReference type="GeneID" id="30584070"/>
<dbReference type="STRING" id="2177.BHR79_09820"/>
<dbReference type="Proteomes" id="UP000267921">
    <property type="component" value="Unassembled WGS sequence"/>
</dbReference>
<reference evidence="3 7" key="3">
    <citation type="submission" date="2018-10" db="EMBL/GenBank/DDBJ databases">
        <title>Cultivation of a novel Methanohalophilus strain from Kebrit Deep of the Red Sea and a genomic comparison of members of the genus Methanohalophilus.</title>
        <authorList>
            <person name="Guan Y."/>
            <person name="Ngugi D.K."/>
            <person name="Stingl U."/>
        </authorList>
    </citation>
    <scope>NUCLEOTIDE SEQUENCE [LARGE SCALE GENOMIC DNA]</scope>
    <source>
        <strain evidence="3 7">DSM 3094</strain>
    </source>
</reference>
<evidence type="ECO:0000313" key="4">
    <source>
        <dbReference type="EMBL" id="SDW38569.1"/>
    </source>
</evidence>
<dbReference type="AlphaFoldDB" id="A0A1L3Q4E0"/>
<feature type="transmembrane region" description="Helical" evidence="1">
    <location>
        <begin position="636"/>
        <end position="659"/>
    </location>
</feature>